<organism evidence="4 5">
    <name type="scientific">[Torrubiella] hemipterigena</name>
    <dbReference type="NCBI Taxonomy" id="1531966"/>
    <lineage>
        <taxon>Eukaryota</taxon>
        <taxon>Fungi</taxon>
        <taxon>Dikarya</taxon>
        <taxon>Ascomycota</taxon>
        <taxon>Pezizomycotina</taxon>
        <taxon>Sordariomycetes</taxon>
        <taxon>Hypocreomycetidae</taxon>
        <taxon>Hypocreales</taxon>
        <taxon>Clavicipitaceae</taxon>
        <taxon>Clavicipitaceae incertae sedis</taxon>
        <taxon>'Torrubiella' clade</taxon>
    </lineage>
</organism>
<keyword evidence="5" id="KW-1185">Reference proteome</keyword>
<dbReference type="PANTHER" id="PTHR45348">
    <property type="entry name" value="HYPOTHETICAL OXIDOREDUCTASE (EUROFUNG)"/>
    <property type="match status" value="1"/>
</dbReference>
<name>A0A0A1TPP9_9HYPO</name>
<gene>
    <name evidence="4" type="ORF">VHEMI08432</name>
</gene>
<dbReference type="EMBL" id="CDHN01000005">
    <property type="protein sequence ID" value="CEJ92802.1"/>
    <property type="molecule type" value="Genomic_DNA"/>
</dbReference>
<dbReference type="STRING" id="1531966.A0A0A1TPP9"/>
<proteinExistence type="inferred from homology"/>
<dbReference type="InterPro" id="IPR020843">
    <property type="entry name" value="ER"/>
</dbReference>
<evidence type="ECO:0000259" key="3">
    <source>
        <dbReference type="SMART" id="SM00829"/>
    </source>
</evidence>
<dbReference type="OrthoDB" id="48317at2759"/>
<evidence type="ECO:0000256" key="1">
    <source>
        <dbReference type="ARBA" id="ARBA00008072"/>
    </source>
</evidence>
<dbReference type="InterPro" id="IPR011032">
    <property type="entry name" value="GroES-like_sf"/>
</dbReference>
<dbReference type="AlphaFoldDB" id="A0A0A1TPP9"/>
<evidence type="ECO:0000313" key="4">
    <source>
        <dbReference type="EMBL" id="CEJ92802.1"/>
    </source>
</evidence>
<sequence>MANEIQAVFCTAVGKVEIKAAPKPTLHPGYLLVKTKAVALNPTDWKSIYDPSGLAVGTRVGVDFSGIVEEVGADVKQPWTKGDRICGFVFGGKHAESGAFGDYLVATPHNQLKIPDNLSFEEAATLGVAVTTCGQALYQLLSLPLPPAPASDPPRWILIGGGSTATAVVGIQYAKLSGLKVAATASPYNFEYLQSLGVDLLLDYHEDTDALVKKIRAVTGDDLLLAWDCSPNDKFPKVAGLSLSQTKKSIYATVSPLTPPDFLKKTNPLVESKFQLGYTAFGETFTRMGVEFPASKEDADFAEAFWAHSEPLLADGTIKPTRFTLNRGGESWAGVVHGLEELRNGRVSGTKLVYTV</sequence>
<feature type="domain" description="Enoyl reductase (ER)" evidence="3">
    <location>
        <begin position="11"/>
        <end position="353"/>
    </location>
</feature>
<dbReference type="PANTHER" id="PTHR45348:SF2">
    <property type="entry name" value="ZINC-TYPE ALCOHOL DEHYDROGENASE-LIKE PROTEIN C2E1P3.01"/>
    <property type="match status" value="1"/>
</dbReference>
<keyword evidence="2" id="KW-0560">Oxidoreductase</keyword>
<comment type="similarity">
    <text evidence="1">Belongs to the zinc-containing alcohol dehydrogenase family.</text>
</comment>
<dbReference type="InterPro" id="IPR013154">
    <property type="entry name" value="ADH-like_N"/>
</dbReference>
<dbReference type="Pfam" id="PF08240">
    <property type="entry name" value="ADH_N"/>
    <property type="match status" value="1"/>
</dbReference>
<dbReference type="HOGENOM" id="CLU_026673_16_1_1"/>
<evidence type="ECO:0000256" key="2">
    <source>
        <dbReference type="ARBA" id="ARBA00023002"/>
    </source>
</evidence>
<dbReference type="CDD" id="cd08249">
    <property type="entry name" value="enoyl_reductase_like"/>
    <property type="match status" value="1"/>
</dbReference>
<evidence type="ECO:0000313" key="5">
    <source>
        <dbReference type="Proteomes" id="UP000039046"/>
    </source>
</evidence>
<dbReference type="Gene3D" id="3.40.50.720">
    <property type="entry name" value="NAD(P)-binding Rossmann-like Domain"/>
    <property type="match status" value="1"/>
</dbReference>
<dbReference type="SUPFAM" id="SSF51735">
    <property type="entry name" value="NAD(P)-binding Rossmann-fold domains"/>
    <property type="match status" value="1"/>
</dbReference>
<reference evidence="4 5" key="1">
    <citation type="journal article" date="2015" name="Genome Announc.">
        <title>Draft Genome Sequence and Gene Annotation of the Entomopathogenic Fungus Verticillium hemipterigenum.</title>
        <authorList>
            <person name="Horn F."/>
            <person name="Habel A."/>
            <person name="Scharf D.H."/>
            <person name="Dworschak J."/>
            <person name="Brakhage A.A."/>
            <person name="Guthke R."/>
            <person name="Hertweck C."/>
            <person name="Linde J."/>
        </authorList>
    </citation>
    <scope>NUCLEOTIDE SEQUENCE [LARGE SCALE GENOMIC DNA]</scope>
</reference>
<dbReference type="SMART" id="SM00829">
    <property type="entry name" value="PKS_ER"/>
    <property type="match status" value="1"/>
</dbReference>
<dbReference type="SUPFAM" id="SSF50129">
    <property type="entry name" value="GroES-like"/>
    <property type="match status" value="1"/>
</dbReference>
<accession>A0A0A1TPP9</accession>
<dbReference type="InterPro" id="IPR047122">
    <property type="entry name" value="Trans-enoyl_RdTase-like"/>
</dbReference>
<dbReference type="Gene3D" id="3.90.180.10">
    <property type="entry name" value="Medium-chain alcohol dehydrogenases, catalytic domain"/>
    <property type="match status" value="1"/>
</dbReference>
<dbReference type="GO" id="GO:0016651">
    <property type="term" value="F:oxidoreductase activity, acting on NAD(P)H"/>
    <property type="evidence" value="ECO:0007669"/>
    <property type="project" value="InterPro"/>
</dbReference>
<dbReference type="Proteomes" id="UP000039046">
    <property type="component" value="Unassembled WGS sequence"/>
</dbReference>
<protein>
    <recommendedName>
        <fullName evidence="3">Enoyl reductase (ER) domain-containing protein</fullName>
    </recommendedName>
</protein>
<dbReference type="InterPro" id="IPR036291">
    <property type="entry name" value="NAD(P)-bd_dom_sf"/>
</dbReference>